<feature type="domain" description="DUF7041" evidence="1">
    <location>
        <begin position="19"/>
        <end position="101"/>
    </location>
</feature>
<dbReference type="Proteomes" id="UP000054324">
    <property type="component" value="Unassembled WGS sequence"/>
</dbReference>
<dbReference type="InterPro" id="IPR055469">
    <property type="entry name" value="DUF7041"/>
</dbReference>
<proteinExistence type="predicted"/>
<keyword evidence="3" id="KW-1185">Reference proteome</keyword>
<dbReference type="AlphaFoldDB" id="A0A075A606"/>
<sequence>MASEETQALEVDNVIYVKLPEFGSRDPRLWFAQLEAIFESRRITSQNSRYNHVVGCLPDFIAREVSDLIYSRPPTDPYDVLKSAIISRTGASDEQNLRKLLSGVDFGDKSPSQHLHHMM</sequence>
<organism evidence="2 3">
    <name type="scientific">Opisthorchis viverrini</name>
    <name type="common">Southeast Asian liver fluke</name>
    <dbReference type="NCBI Taxonomy" id="6198"/>
    <lineage>
        <taxon>Eukaryota</taxon>
        <taxon>Metazoa</taxon>
        <taxon>Spiralia</taxon>
        <taxon>Lophotrochozoa</taxon>
        <taxon>Platyhelminthes</taxon>
        <taxon>Trematoda</taxon>
        <taxon>Digenea</taxon>
        <taxon>Opisthorchiida</taxon>
        <taxon>Opisthorchiata</taxon>
        <taxon>Opisthorchiidae</taxon>
        <taxon>Opisthorchis</taxon>
    </lineage>
</organism>
<dbReference type="EMBL" id="KL596651">
    <property type="protein sequence ID" value="KER31055.1"/>
    <property type="molecule type" value="Genomic_DNA"/>
</dbReference>
<dbReference type="PANTHER" id="PTHR33327:SF3">
    <property type="entry name" value="RNA-DIRECTED DNA POLYMERASE"/>
    <property type="match status" value="1"/>
</dbReference>
<dbReference type="KEGG" id="ovi:T265_02619"/>
<reference evidence="2 3" key="1">
    <citation type="submission" date="2013-11" db="EMBL/GenBank/DDBJ databases">
        <title>Opisthorchis viverrini - life in the bile duct.</title>
        <authorList>
            <person name="Young N.D."/>
            <person name="Nagarajan N."/>
            <person name="Lin S.J."/>
            <person name="Korhonen P.K."/>
            <person name="Jex A.R."/>
            <person name="Hall R.S."/>
            <person name="Safavi-Hemami H."/>
            <person name="Kaewkong W."/>
            <person name="Bertrand D."/>
            <person name="Gao S."/>
            <person name="Seet Q."/>
            <person name="Wongkham S."/>
            <person name="Teh B.T."/>
            <person name="Wongkham C."/>
            <person name="Intapan P.M."/>
            <person name="Maleewong W."/>
            <person name="Yang X."/>
            <person name="Hu M."/>
            <person name="Wang Z."/>
            <person name="Hofmann A."/>
            <person name="Sternberg P.W."/>
            <person name="Tan P."/>
            <person name="Wang J."/>
            <person name="Gasser R.B."/>
        </authorList>
    </citation>
    <scope>NUCLEOTIDE SEQUENCE [LARGE SCALE GENOMIC DNA]</scope>
</reference>
<evidence type="ECO:0000259" key="1">
    <source>
        <dbReference type="Pfam" id="PF23055"/>
    </source>
</evidence>
<name>A0A075A606_OPIVI</name>
<dbReference type="Pfam" id="PF23055">
    <property type="entry name" value="DUF7041"/>
    <property type="match status" value="1"/>
</dbReference>
<dbReference type="OrthoDB" id="6251906at2759"/>
<evidence type="ECO:0000313" key="2">
    <source>
        <dbReference type="EMBL" id="KER31055.1"/>
    </source>
</evidence>
<evidence type="ECO:0000313" key="3">
    <source>
        <dbReference type="Proteomes" id="UP000054324"/>
    </source>
</evidence>
<dbReference type="RefSeq" id="XP_009165181.1">
    <property type="nucleotide sequence ID" value="XM_009166917.1"/>
</dbReference>
<dbReference type="GeneID" id="20316807"/>
<dbReference type="PANTHER" id="PTHR33327">
    <property type="entry name" value="ENDONUCLEASE"/>
    <property type="match status" value="1"/>
</dbReference>
<accession>A0A075A606</accession>
<gene>
    <name evidence="2" type="ORF">T265_02619</name>
</gene>
<protein>
    <recommendedName>
        <fullName evidence="1">DUF7041 domain-containing protein</fullName>
    </recommendedName>
</protein>
<dbReference type="CTD" id="20316807"/>